<name>A0A392RC11_9FABA</name>
<comment type="caution">
    <text evidence="1">The sequence shown here is derived from an EMBL/GenBank/DDBJ whole genome shotgun (WGS) entry which is preliminary data.</text>
</comment>
<protein>
    <submittedName>
        <fullName evidence="1">Uncharacterized protein</fullName>
    </submittedName>
</protein>
<dbReference type="EMBL" id="LXQA010203898">
    <property type="protein sequence ID" value="MCI33376.1"/>
    <property type="molecule type" value="Genomic_DNA"/>
</dbReference>
<dbReference type="AlphaFoldDB" id="A0A392RC11"/>
<accession>A0A392RC11</accession>
<evidence type="ECO:0000313" key="2">
    <source>
        <dbReference type="Proteomes" id="UP000265520"/>
    </source>
</evidence>
<keyword evidence="2" id="KW-1185">Reference proteome</keyword>
<reference evidence="1 2" key="1">
    <citation type="journal article" date="2018" name="Front. Plant Sci.">
        <title>Red Clover (Trifolium pratense) and Zigzag Clover (T. medium) - A Picture of Genomic Similarities and Differences.</title>
        <authorList>
            <person name="Dluhosova J."/>
            <person name="Istvanek J."/>
            <person name="Nedelnik J."/>
            <person name="Repkova J."/>
        </authorList>
    </citation>
    <scope>NUCLEOTIDE SEQUENCE [LARGE SCALE GENOMIC DNA]</scope>
    <source>
        <strain evidence="2">cv. 10/8</strain>
        <tissue evidence="1">Leaf</tissue>
    </source>
</reference>
<evidence type="ECO:0000313" key="1">
    <source>
        <dbReference type="EMBL" id="MCI33376.1"/>
    </source>
</evidence>
<feature type="non-terminal residue" evidence="1">
    <location>
        <position position="44"/>
    </location>
</feature>
<proteinExistence type="predicted"/>
<sequence>MGGVSTPNGHNLFTLASYAANAVRFLDSERGIWAISGATEYYQG</sequence>
<organism evidence="1 2">
    <name type="scientific">Trifolium medium</name>
    <dbReference type="NCBI Taxonomy" id="97028"/>
    <lineage>
        <taxon>Eukaryota</taxon>
        <taxon>Viridiplantae</taxon>
        <taxon>Streptophyta</taxon>
        <taxon>Embryophyta</taxon>
        <taxon>Tracheophyta</taxon>
        <taxon>Spermatophyta</taxon>
        <taxon>Magnoliopsida</taxon>
        <taxon>eudicotyledons</taxon>
        <taxon>Gunneridae</taxon>
        <taxon>Pentapetalae</taxon>
        <taxon>rosids</taxon>
        <taxon>fabids</taxon>
        <taxon>Fabales</taxon>
        <taxon>Fabaceae</taxon>
        <taxon>Papilionoideae</taxon>
        <taxon>50 kb inversion clade</taxon>
        <taxon>NPAAA clade</taxon>
        <taxon>Hologalegina</taxon>
        <taxon>IRL clade</taxon>
        <taxon>Trifolieae</taxon>
        <taxon>Trifolium</taxon>
    </lineage>
</organism>
<dbReference type="Proteomes" id="UP000265520">
    <property type="component" value="Unassembled WGS sequence"/>
</dbReference>